<reference evidence="1 2" key="1">
    <citation type="submission" date="2020-08" db="EMBL/GenBank/DDBJ databases">
        <title>Genomic Encyclopedia of Type Strains, Phase III (KMG-III): the genomes of soil and plant-associated and newly described type strains.</title>
        <authorList>
            <person name="Whitman W."/>
        </authorList>
    </citation>
    <scope>NUCLEOTIDE SEQUENCE [LARGE SCALE GENOMIC DNA]</scope>
    <source>
        <strain evidence="1 2">CECT 8088</strain>
    </source>
</reference>
<protein>
    <submittedName>
        <fullName evidence="1">Putative lipoprotein</fullName>
    </submittedName>
</protein>
<organism evidence="1 2">
    <name type="scientific">Endobacter medicaginis</name>
    <dbReference type="NCBI Taxonomy" id="1181271"/>
    <lineage>
        <taxon>Bacteria</taxon>
        <taxon>Pseudomonadati</taxon>
        <taxon>Pseudomonadota</taxon>
        <taxon>Alphaproteobacteria</taxon>
        <taxon>Acetobacterales</taxon>
        <taxon>Acetobacteraceae</taxon>
        <taxon>Endobacter</taxon>
    </lineage>
</organism>
<evidence type="ECO:0000313" key="2">
    <source>
        <dbReference type="Proteomes" id="UP000557688"/>
    </source>
</evidence>
<dbReference type="SUPFAM" id="SSF141318">
    <property type="entry name" value="TM0957-like"/>
    <property type="match status" value="1"/>
</dbReference>
<evidence type="ECO:0000313" key="1">
    <source>
        <dbReference type="EMBL" id="MBB3172341.1"/>
    </source>
</evidence>
<dbReference type="InterPro" id="IPR036215">
    <property type="entry name" value="TM0957-like_sf"/>
</dbReference>
<dbReference type="RefSeq" id="WP_218061965.1">
    <property type="nucleotide sequence ID" value="NZ_JABXXQ010000066.1"/>
</dbReference>
<dbReference type="EMBL" id="JACHXV010000001">
    <property type="protein sequence ID" value="MBB3172341.1"/>
    <property type="molecule type" value="Genomic_DNA"/>
</dbReference>
<dbReference type="AlphaFoldDB" id="A0A839UYF0"/>
<dbReference type="InterPro" id="IPR014582">
    <property type="entry name" value="UCP033535_lipo"/>
</dbReference>
<comment type="caution">
    <text evidence="1">The sequence shown here is derived from an EMBL/GenBank/DDBJ whole genome shotgun (WGS) entry which is preliminary data.</text>
</comment>
<keyword evidence="2" id="KW-1185">Reference proteome</keyword>
<dbReference type="Pfam" id="PF10054">
    <property type="entry name" value="DUF2291"/>
    <property type="match status" value="1"/>
</dbReference>
<accession>A0A839UYF0</accession>
<dbReference type="PIRSF" id="PIRSF033535">
    <property type="entry name" value="UCP033535_plp"/>
    <property type="match status" value="1"/>
</dbReference>
<name>A0A839UYF0_9PROT</name>
<sequence>MTTTAMKPSARRLPAWMLPGVAGVLLLVAMALSTHVVVIGSSADQREEAFSPDAFAAGAFPKIAAWVDSHAADAADLARGLASDRDATVAKHGTPGSIGPELAVRFTGTLGEPQRGIYPVSVAGLPDGQHIRVQMGPAINGTDLRDVTGTIAFGQFRNQIDYQNAAAAINREMKKQVLAPLGTASLSGKTLTVTGVLQMINPTSWLVTPVAVKMP</sequence>
<proteinExistence type="predicted"/>
<keyword evidence="1" id="KW-0449">Lipoprotein</keyword>
<dbReference type="Proteomes" id="UP000557688">
    <property type="component" value="Unassembled WGS sequence"/>
</dbReference>
<gene>
    <name evidence="1" type="ORF">FHR90_000147</name>
</gene>